<name>A0A0F9A6D7_9ZZZZ</name>
<proteinExistence type="predicted"/>
<protein>
    <submittedName>
        <fullName evidence="1">Uncharacterized protein</fullName>
    </submittedName>
</protein>
<dbReference type="AlphaFoldDB" id="A0A0F9A6D7"/>
<reference evidence="1" key="1">
    <citation type="journal article" date="2015" name="Nature">
        <title>Complex archaea that bridge the gap between prokaryotes and eukaryotes.</title>
        <authorList>
            <person name="Spang A."/>
            <person name="Saw J.H."/>
            <person name="Jorgensen S.L."/>
            <person name="Zaremba-Niedzwiedzka K."/>
            <person name="Martijn J."/>
            <person name="Lind A.E."/>
            <person name="van Eijk R."/>
            <person name="Schleper C."/>
            <person name="Guy L."/>
            <person name="Ettema T.J."/>
        </authorList>
    </citation>
    <scope>NUCLEOTIDE SEQUENCE</scope>
</reference>
<organism evidence="1">
    <name type="scientific">marine sediment metagenome</name>
    <dbReference type="NCBI Taxonomy" id="412755"/>
    <lineage>
        <taxon>unclassified sequences</taxon>
        <taxon>metagenomes</taxon>
        <taxon>ecological metagenomes</taxon>
    </lineage>
</organism>
<sequence>MKKKTMVRIIARVDICSWENMPDKLHPKHGCPWTVDVQFTQGPDFTLRAADEKSARKLYYGLIGGDWNEPYSIPT</sequence>
<comment type="caution">
    <text evidence="1">The sequence shown here is derived from an EMBL/GenBank/DDBJ whole genome shotgun (WGS) entry which is preliminary data.</text>
</comment>
<evidence type="ECO:0000313" key="1">
    <source>
        <dbReference type="EMBL" id="KKL05035.1"/>
    </source>
</evidence>
<gene>
    <name evidence="1" type="ORF">LCGC14_2610070</name>
</gene>
<dbReference type="EMBL" id="LAZR01044286">
    <property type="protein sequence ID" value="KKL05035.1"/>
    <property type="molecule type" value="Genomic_DNA"/>
</dbReference>
<accession>A0A0F9A6D7</accession>